<name>A0A1J1I9I0_9DIPT</name>
<organism evidence="1 2">
    <name type="scientific">Clunio marinus</name>
    <dbReference type="NCBI Taxonomy" id="568069"/>
    <lineage>
        <taxon>Eukaryota</taxon>
        <taxon>Metazoa</taxon>
        <taxon>Ecdysozoa</taxon>
        <taxon>Arthropoda</taxon>
        <taxon>Hexapoda</taxon>
        <taxon>Insecta</taxon>
        <taxon>Pterygota</taxon>
        <taxon>Neoptera</taxon>
        <taxon>Endopterygota</taxon>
        <taxon>Diptera</taxon>
        <taxon>Nematocera</taxon>
        <taxon>Chironomoidea</taxon>
        <taxon>Chironomidae</taxon>
        <taxon>Clunio</taxon>
    </lineage>
</organism>
<accession>A0A1J1I9I0</accession>
<protein>
    <submittedName>
        <fullName evidence="1">CLUMA_CG008567, isoform A</fullName>
    </submittedName>
</protein>
<dbReference type="EMBL" id="CVRI01000040">
    <property type="protein sequence ID" value="CRK95089.1"/>
    <property type="molecule type" value="Genomic_DNA"/>
</dbReference>
<sequence length="65" mass="7981">MSFSFLFFNKQNFPLYTFGKSMEKRFIMRNHSEDEISFHKSKCLCRIRTTKCLFTKIIYNKKKKN</sequence>
<reference evidence="1 2" key="1">
    <citation type="submission" date="2015-04" db="EMBL/GenBank/DDBJ databases">
        <authorList>
            <person name="Syromyatnikov M.Y."/>
            <person name="Popov V.N."/>
        </authorList>
    </citation>
    <scope>NUCLEOTIDE SEQUENCE [LARGE SCALE GENOMIC DNA]</scope>
</reference>
<gene>
    <name evidence="1" type="ORF">CLUMA_CG008567</name>
</gene>
<proteinExistence type="predicted"/>
<evidence type="ECO:0000313" key="2">
    <source>
        <dbReference type="Proteomes" id="UP000183832"/>
    </source>
</evidence>
<evidence type="ECO:0000313" key="1">
    <source>
        <dbReference type="EMBL" id="CRK95089.1"/>
    </source>
</evidence>
<dbReference type="Proteomes" id="UP000183832">
    <property type="component" value="Unassembled WGS sequence"/>
</dbReference>
<keyword evidence="2" id="KW-1185">Reference proteome</keyword>
<dbReference type="AlphaFoldDB" id="A0A1J1I9I0"/>